<keyword evidence="1" id="KW-0456">Lyase</keyword>
<organism evidence="2 3">
    <name type="scientific">Olivibacter domesticus</name>
    <name type="common">Pseudosphingobacterium domesticum</name>
    <dbReference type="NCBI Taxonomy" id="407022"/>
    <lineage>
        <taxon>Bacteria</taxon>
        <taxon>Pseudomonadati</taxon>
        <taxon>Bacteroidota</taxon>
        <taxon>Sphingobacteriia</taxon>
        <taxon>Sphingobacteriales</taxon>
        <taxon>Sphingobacteriaceae</taxon>
        <taxon>Olivibacter</taxon>
    </lineage>
</organism>
<dbReference type="PANTHER" id="PTHR35201">
    <property type="entry name" value="TERPENE SYNTHASE"/>
    <property type="match status" value="1"/>
</dbReference>
<dbReference type="Gene3D" id="1.10.600.10">
    <property type="entry name" value="Farnesyl Diphosphate Synthase"/>
    <property type="match status" value="1"/>
</dbReference>
<accession>A0A1H7MB41</accession>
<dbReference type="RefSeq" id="WP_093322807.1">
    <property type="nucleotide sequence ID" value="NZ_FOAF01000001.1"/>
</dbReference>
<dbReference type="EC" id="4.2.3.-" evidence="1"/>
<keyword evidence="3" id="KW-1185">Reference proteome</keyword>
<keyword evidence="1" id="KW-0460">Magnesium</keyword>
<dbReference type="InterPro" id="IPR034686">
    <property type="entry name" value="Terpene_cyclase-like_2"/>
</dbReference>
<name>A0A1H7MB41_OLID1</name>
<gene>
    <name evidence="2" type="ORF">SAMN05661044_01924</name>
</gene>
<evidence type="ECO:0000256" key="1">
    <source>
        <dbReference type="RuleBase" id="RU366034"/>
    </source>
</evidence>
<dbReference type="OrthoDB" id="1223397at2"/>
<evidence type="ECO:0000313" key="3">
    <source>
        <dbReference type="Proteomes" id="UP000199421"/>
    </source>
</evidence>
<comment type="cofactor">
    <cofactor evidence="1">
        <name>Mg(2+)</name>
        <dbReference type="ChEBI" id="CHEBI:18420"/>
    </cofactor>
</comment>
<dbReference type="GO" id="GO:0010333">
    <property type="term" value="F:terpene synthase activity"/>
    <property type="evidence" value="ECO:0007669"/>
    <property type="project" value="InterPro"/>
</dbReference>
<dbReference type="AlphaFoldDB" id="A0A1H7MB41"/>
<dbReference type="EMBL" id="FOAF01000001">
    <property type="protein sequence ID" value="SEL08118.1"/>
    <property type="molecule type" value="Genomic_DNA"/>
</dbReference>
<sequence length="313" mass="37285">MGAFSPSQLSYSYPDLINPSFIAMEEYAARVIDEYTEIDNRLREKIKQASPGELIAKFYPFANSEQVNTIIRYLVYTFVIEDTYSMLPFNILQDKCKRVNSFISENIVQQNDEMVIKQLNRCLQDTEKLHASPQWLARFKKHNHEFIDSILTETTYYKEGIPIRYPSIEECIKYREDQVAGYPFIDYVDLTLDTALPEMVFQHPHIQRLWKLIIHFIIYVNDLYSIEKDIYNKEIMNVSLVIQHIEKCSLEEAQFKTLQMHNEALEEFERLCSSLPDFGKYNDQVNIYIERLQLVVQGNLSWHKMSRRYFEYR</sequence>
<dbReference type="Pfam" id="PF19086">
    <property type="entry name" value="Terpene_syn_C_2"/>
    <property type="match status" value="1"/>
</dbReference>
<dbReference type="GO" id="GO:0046872">
    <property type="term" value="F:metal ion binding"/>
    <property type="evidence" value="ECO:0007669"/>
    <property type="project" value="UniProtKB-KW"/>
</dbReference>
<dbReference type="InterPro" id="IPR008949">
    <property type="entry name" value="Isoprenoid_synthase_dom_sf"/>
</dbReference>
<reference evidence="3" key="1">
    <citation type="submission" date="2016-10" db="EMBL/GenBank/DDBJ databases">
        <authorList>
            <person name="Varghese N."/>
            <person name="Submissions S."/>
        </authorList>
    </citation>
    <scope>NUCLEOTIDE SEQUENCE [LARGE SCALE GENOMIC DNA]</scope>
    <source>
        <strain evidence="3">DSM 18733</strain>
    </source>
</reference>
<keyword evidence="1" id="KW-0479">Metal-binding</keyword>
<protein>
    <recommendedName>
        <fullName evidence="1">Terpene synthase</fullName>
        <ecNumber evidence="1">4.2.3.-</ecNumber>
    </recommendedName>
</protein>
<dbReference type="PANTHER" id="PTHR35201:SF4">
    <property type="entry name" value="BETA-PINACENE SYNTHASE-RELATED"/>
    <property type="match status" value="1"/>
</dbReference>
<dbReference type="Proteomes" id="UP000199421">
    <property type="component" value="Unassembled WGS sequence"/>
</dbReference>
<comment type="similarity">
    <text evidence="1">Belongs to the terpene synthase family.</text>
</comment>
<dbReference type="STRING" id="407022.SAMN05661044_01924"/>
<proteinExistence type="inferred from homology"/>
<evidence type="ECO:0000313" key="2">
    <source>
        <dbReference type="EMBL" id="SEL08118.1"/>
    </source>
</evidence>
<dbReference type="SUPFAM" id="SSF48576">
    <property type="entry name" value="Terpenoid synthases"/>
    <property type="match status" value="1"/>
</dbReference>